<organism evidence="7 8">
    <name type="scientific">Clostridium grantii DSM 8605</name>
    <dbReference type="NCBI Taxonomy" id="1121316"/>
    <lineage>
        <taxon>Bacteria</taxon>
        <taxon>Bacillati</taxon>
        <taxon>Bacillota</taxon>
        <taxon>Clostridia</taxon>
        <taxon>Eubacteriales</taxon>
        <taxon>Clostridiaceae</taxon>
        <taxon>Clostridium</taxon>
    </lineage>
</organism>
<dbReference type="CDD" id="cd24035">
    <property type="entry name" value="ASKHA_NBD_O66634-like_rpt2"/>
    <property type="match status" value="1"/>
</dbReference>
<dbReference type="CDD" id="cd24034">
    <property type="entry name" value="ASKHA_NBD_O66634-like_rpt1"/>
    <property type="match status" value="1"/>
</dbReference>
<dbReference type="Pfam" id="PF01869">
    <property type="entry name" value="BcrAD_BadFG"/>
    <property type="match status" value="2"/>
</dbReference>
<feature type="domain" description="ATPase BadF/BadG/BcrA/BcrD type" evidence="5">
    <location>
        <begin position="338"/>
        <end position="592"/>
    </location>
</feature>
<evidence type="ECO:0000256" key="1">
    <source>
        <dbReference type="ARBA" id="ARBA00001966"/>
    </source>
</evidence>
<dbReference type="PANTHER" id="PTHR32329:SF4">
    <property type="entry name" value="ACTIVATOR OF 2-HYDROXYACYL-COA DEHYDRATASE"/>
    <property type="match status" value="1"/>
</dbReference>
<dbReference type="InterPro" id="IPR043129">
    <property type="entry name" value="ATPase_NBD"/>
</dbReference>
<evidence type="ECO:0000256" key="2">
    <source>
        <dbReference type="ARBA" id="ARBA00022723"/>
    </source>
</evidence>
<dbReference type="SUPFAM" id="SSF53067">
    <property type="entry name" value="Actin-like ATPase domain"/>
    <property type="match status" value="2"/>
</dbReference>
<dbReference type="InterPro" id="IPR008275">
    <property type="entry name" value="CoA_E_activase_dom"/>
</dbReference>
<keyword evidence="2" id="KW-0479">Metal-binding</keyword>
<name>A0A1M5SY39_9CLOT</name>
<dbReference type="GO" id="GO:0051536">
    <property type="term" value="F:iron-sulfur cluster binding"/>
    <property type="evidence" value="ECO:0007669"/>
    <property type="project" value="UniProtKB-KW"/>
</dbReference>
<dbReference type="InterPro" id="IPR051805">
    <property type="entry name" value="Dehydratase_Activator_Redct"/>
</dbReference>
<proteinExistence type="predicted"/>
<dbReference type="Pfam" id="PF09989">
    <property type="entry name" value="DUF2229"/>
    <property type="match status" value="1"/>
</dbReference>
<keyword evidence="8" id="KW-1185">Reference proteome</keyword>
<protein>
    <submittedName>
        <fullName evidence="7">CoA-substrate-specific enzyme activase, putative</fullName>
    </submittedName>
</protein>
<sequence>MNIINNKIVSKDVKLDKEIIHLGLDVGSTTVKIVVINKEQELLYSRYERHYSDIRDTVSTLIKDAYKQFEDSNITIMVTGSGGLSISKWLDVPFIQEVIACAKTIEEIIPRTDVAIELGGEDAKITYFEGSSIDQRMNGICAGGTGAFIDQMASLLKTDAMGLNELAKDYKAIYPIAARCGVYAKTDVQPLINDGAPKADIAASIFQAVVNQTIAGLACGKPIKGNIAFIGGPLYFLSELRNRFIETLELSEEAAIIPENSQLFVALGAAIESEVNDDIIFKELVQKSESLKDSSANEVARLNPLFEDKKALEAFKKRHDKNVAKVADISTYEGNCYLGIDAGSTTTKAALINESGELLYEYYGSNNGEPLELVIKIISEIYEKLPEKAVIVKSTITGYGESLIKEALQIDIGEIETIAHYKAADFFLPGVDFILDIGGQDMKCLRIKNGTVDDIMLNESCSSGCGSFIETFATSLNYKIEDFAEAASLSDKPVDLGSKCTVFMNSRVKQAQKEGASVGDISAGLSYSVIKNALQKVIKIRDPKQMGEKIIVQGGTFYNNAVLRAFEHISEREVIRPNIAGLMGAFGAALIAKERFVEGEQTTLLKKEELSEFEFQPSISHCKLCGNNCLLTTTKFNNGKQFVSGNRCEKGAGKEIPNKDIPNLYDYKMGRIFAYKPLKVKDAKRGIVGIPRVLNLYENYPYWYTFFTELGFSVQLSPKSSKKIYEEGIETIPSESVCYPAKLVHGHVIHLIKKGVPFIFYPCIPYEVKESKQADNNYNCPIVTSYPEAIKHNVSMLQEENVKFMNPFLPMDDEKRLAERLNEEFLEYGFDIPSEEIKAAAKKAWQEKLKVREEIANKGEEVLQYLEDNNKKGIVLAGRPYHIDEEINHGLTNIITNLGMAVLTEDSIFHLNETNRKLRVLDQWSYHSRMYSAAEVVGNNPRLELIQLTSFGCGVDAVTSDQVGEILESYGKIFSLIKIDEGNNLGAIKIRIRSLKAAMDERERKNVIPEKVHINTNKSVFTKESKKKHTILAPNMSPIHFDLIKTVFESEGYNIVILPGVDPGAVDEGLKYVNNDSCYPSILTVGQIMKALKSGEYDLDNTTVFMTQTGGGCRASNYVGLIRKALRDTNMEQIPVVSINAYGIEENPGFNLRRSILNKAVMAIVYGDIFLRVTQATRPYEKVKGSTEELHNKWKEIAINNIQNGNVIVYRNNVKKIIEEFDALERIDILKPKVGIVGEILIKYHPTGNNQIVKVLEEEGAEVSVPDLLDFFLYSAFTAKFKYEKLNGSKKAWNHANMFIKICEIYRKSARKAFENSVNFTAPTSIQKKAEHAEELISLGNQTGEGWFLTGEMVELVKHGFENVVCVQPFGCLPNHVIGKAMIKPIKEKHPRANIVAIDYDPGASEVNQLNRLKLMLSVANKNMKTVENIKKSVV</sequence>
<evidence type="ECO:0000259" key="6">
    <source>
        <dbReference type="Pfam" id="PF09989"/>
    </source>
</evidence>
<evidence type="ECO:0000259" key="5">
    <source>
        <dbReference type="Pfam" id="PF01869"/>
    </source>
</evidence>
<keyword evidence="4" id="KW-0411">Iron-sulfur</keyword>
<keyword evidence="3" id="KW-0408">Iron</keyword>
<evidence type="ECO:0000313" key="8">
    <source>
        <dbReference type="Proteomes" id="UP000184447"/>
    </source>
</evidence>
<evidence type="ECO:0000256" key="3">
    <source>
        <dbReference type="ARBA" id="ARBA00023004"/>
    </source>
</evidence>
<dbReference type="Proteomes" id="UP000184447">
    <property type="component" value="Unassembled WGS sequence"/>
</dbReference>
<accession>A0A1M5SY39</accession>
<evidence type="ECO:0000313" key="7">
    <source>
        <dbReference type="EMBL" id="SHH43386.1"/>
    </source>
</evidence>
<dbReference type="GO" id="GO:0046872">
    <property type="term" value="F:metal ion binding"/>
    <property type="evidence" value="ECO:0007669"/>
    <property type="project" value="UniProtKB-KW"/>
</dbReference>
<reference evidence="7 8" key="1">
    <citation type="submission" date="2016-11" db="EMBL/GenBank/DDBJ databases">
        <authorList>
            <person name="Jaros S."/>
            <person name="Januszkiewicz K."/>
            <person name="Wedrychowicz H."/>
        </authorList>
    </citation>
    <scope>NUCLEOTIDE SEQUENCE [LARGE SCALE GENOMIC DNA]</scope>
    <source>
        <strain evidence="7 8">DSM 8605</strain>
    </source>
</reference>
<dbReference type="Gene3D" id="3.30.420.40">
    <property type="match status" value="4"/>
</dbReference>
<dbReference type="PANTHER" id="PTHR32329">
    <property type="entry name" value="BIFUNCTIONAL PROTEIN [INCLUDES 2-HYDROXYACYL-COA DEHYDRATASE (N-TER) AND ITS ACTIVATOR DOMAIN (C_TERM)-RELATED"/>
    <property type="match status" value="1"/>
</dbReference>
<feature type="domain" description="DUF2229" evidence="6">
    <location>
        <begin position="688"/>
        <end position="908"/>
    </location>
</feature>
<dbReference type="STRING" id="1121316.SAMN02745207_01100"/>
<feature type="domain" description="ATPase BadF/BadG/BcrA/BcrD type" evidence="5">
    <location>
        <begin position="22"/>
        <end position="271"/>
    </location>
</feature>
<gene>
    <name evidence="7" type="ORF">SAMN02745207_01100</name>
</gene>
<dbReference type="EMBL" id="FQXM01000005">
    <property type="protein sequence ID" value="SHH43386.1"/>
    <property type="molecule type" value="Genomic_DNA"/>
</dbReference>
<dbReference type="InterPro" id="IPR002731">
    <property type="entry name" value="ATPase_BadF"/>
</dbReference>
<dbReference type="InterPro" id="IPR018709">
    <property type="entry name" value="CoA_activase_DUF2229"/>
</dbReference>
<comment type="cofactor">
    <cofactor evidence="1">
        <name>[4Fe-4S] cluster</name>
        <dbReference type="ChEBI" id="CHEBI:49883"/>
    </cofactor>
</comment>
<evidence type="ECO:0000256" key="4">
    <source>
        <dbReference type="ARBA" id="ARBA00023014"/>
    </source>
</evidence>
<dbReference type="NCBIfam" id="TIGR00241">
    <property type="entry name" value="CoA_E_activ"/>
    <property type="match status" value="1"/>
</dbReference>